<evidence type="ECO:0000313" key="1">
    <source>
        <dbReference type="EMBL" id="KWT69055.1"/>
    </source>
</evidence>
<dbReference type="Gene3D" id="3.40.50.150">
    <property type="entry name" value="Vaccinia Virus protein VP39"/>
    <property type="match status" value="1"/>
</dbReference>
<dbReference type="InterPro" id="IPR029063">
    <property type="entry name" value="SAM-dependent_MTases_sf"/>
</dbReference>
<comment type="caution">
    <text evidence="1">The sequence shown here is derived from an EMBL/GenBank/DDBJ whole genome shotgun (WGS) entry which is preliminary data.</text>
</comment>
<sequence>MRPSAFWALAFEQSTHVNPRQSDDFQEEAFWQDYAPHYDERSPLARLATDVVADASALLCPSDSLLEIGPGTGAFTRRLAGCVASIIGVEPSAAMRTEFVRRWPDDDAQRLPQLIAAKWEDCAAQVVDHVFSANALYRVADIATALLKMTACARRRVILVQTVGRPHANPLVLHAQGDTYERERADALCDVLGELEITFRDRRYLVDRGDHTACEVALIDWSSAGESTEFDAD</sequence>
<reference evidence="1 2" key="1">
    <citation type="submission" date="2015-10" db="EMBL/GenBank/DDBJ databases">
        <title>Transcriptomic analysis of a linuron degrading triple-species bacterial consortium.</title>
        <authorList>
            <person name="Albers P."/>
        </authorList>
    </citation>
    <scope>NUCLEOTIDE SEQUENCE [LARGE SCALE GENOMIC DNA]</scope>
    <source>
        <strain evidence="1 2">WDL6</strain>
    </source>
</reference>
<dbReference type="RefSeq" id="WP_068461468.1">
    <property type="nucleotide sequence ID" value="NZ_LMTR01000049.1"/>
</dbReference>
<dbReference type="AlphaFoldDB" id="A0A120CWA1"/>
<dbReference type="STRING" id="121290.APY04_1661"/>
<name>A0A120CWA1_HYPSL</name>
<organism evidence="1 2">
    <name type="scientific">Hyphomicrobium sulfonivorans</name>
    <dbReference type="NCBI Taxonomy" id="121290"/>
    <lineage>
        <taxon>Bacteria</taxon>
        <taxon>Pseudomonadati</taxon>
        <taxon>Pseudomonadota</taxon>
        <taxon>Alphaproteobacteria</taxon>
        <taxon>Hyphomicrobiales</taxon>
        <taxon>Hyphomicrobiaceae</taxon>
        <taxon>Hyphomicrobium</taxon>
    </lineage>
</organism>
<dbReference type="Proteomes" id="UP000059074">
    <property type="component" value="Unassembled WGS sequence"/>
</dbReference>
<evidence type="ECO:0000313" key="2">
    <source>
        <dbReference type="Proteomes" id="UP000059074"/>
    </source>
</evidence>
<dbReference type="PATRIC" id="fig|121290.4.peg.197"/>
<dbReference type="EMBL" id="LMTR01000049">
    <property type="protein sequence ID" value="KWT69055.1"/>
    <property type="molecule type" value="Genomic_DNA"/>
</dbReference>
<protein>
    <recommendedName>
        <fullName evidence="3">Methyltransferase domain-containing protein</fullName>
    </recommendedName>
</protein>
<evidence type="ECO:0008006" key="3">
    <source>
        <dbReference type="Google" id="ProtNLM"/>
    </source>
</evidence>
<dbReference type="Pfam" id="PF13489">
    <property type="entry name" value="Methyltransf_23"/>
    <property type="match status" value="1"/>
</dbReference>
<dbReference type="SUPFAM" id="SSF53335">
    <property type="entry name" value="S-adenosyl-L-methionine-dependent methyltransferases"/>
    <property type="match status" value="1"/>
</dbReference>
<proteinExistence type="predicted"/>
<keyword evidence="2" id="KW-1185">Reference proteome</keyword>
<gene>
    <name evidence="1" type="ORF">APY04_1661</name>
</gene>
<accession>A0A120CWA1</accession>